<evidence type="ECO:0000313" key="1">
    <source>
        <dbReference type="EMBL" id="PWI25077.1"/>
    </source>
</evidence>
<keyword evidence="2" id="KW-1185">Reference proteome</keyword>
<evidence type="ECO:0008006" key="3">
    <source>
        <dbReference type="Google" id="ProtNLM"/>
    </source>
</evidence>
<comment type="caution">
    <text evidence="1">The sequence shown here is derived from an EMBL/GenBank/DDBJ whole genome shotgun (WGS) entry which is preliminary data.</text>
</comment>
<dbReference type="EMBL" id="QFVR01000012">
    <property type="protein sequence ID" value="PWI25077.1"/>
    <property type="molecule type" value="Genomic_DNA"/>
</dbReference>
<accession>A0A2U3AKL3</accession>
<sequence>MDAANSNMLMDAADSVLTNAEAMQKGASIGKKAMDHFTRYSASVHSFSVYTYMDADFEKVKQLSEFQQAIDAYTEHYVALRNLIDVKVNQKEAMADFQHLQQALAELKKGIANF</sequence>
<dbReference type="RefSeq" id="WP_109306303.1">
    <property type="nucleotide sequence ID" value="NZ_BJUF01000126.1"/>
</dbReference>
<name>A0A2U3AKL3_9BACL</name>
<proteinExistence type="predicted"/>
<gene>
    <name evidence="1" type="ORF">DEX24_10050</name>
</gene>
<reference evidence="1 2" key="1">
    <citation type="submission" date="2018-05" db="EMBL/GenBank/DDBJ databases">
        <title>Kurthia sibirica genome sequence.</title>
        <authorList>
            <person name="Maclea K.S."/>
            <person name="Goen A.E."/>
        </authorList>
    </citation>
    <scope>NUCLEOTIDE SEQUENCE [LARGE SCALE GENOMIC DNA]</scope>
    <source>
        <strain evidence="1 2">ATCC 49154</strain>
    </source>
</reference>
<evidence type="ECO:0000313" key="2">
    <source>
        <dbReference type="Proteomes" id="UP000245938"/>
    </source>
</evidence>
<dbReference type="OrthoDB" id="2454914at2"/>
<organism evidence="1 2">
    <name type="scientific">Kurthia sibirica</name>
    <dbReference type="NCBI Taxonomy" id="202750"/>
    <lineage>
        <taxon>Bacteria</taxon>
        <taxon>Bacillati</taxon>
        <taxon>Bacillota</taxon>
        <taxon>Bacilli</taxon>
        <taxon>Bacillales</taxon>
        <taxon>Caryophanaceae</taxon>
        <taxon>Kurthia</taxon>
    </lineage>
</organism>
<protein>
    <recommendedName>
        <fullName evidence="3">LXG domain-containing protein</fullName>
    </recommendedName>
</protein>
<dbReference type="AlphaFoldDB" id="A0A2U3AKL3"/>
<dbReference type="Proteomes" id="UP000245938">
    <property type="component" value="Unassembled WGS sequence"/>
</dbReference>